<reference evidence="1" key="1">
    <citation type="submission" date="2020-04" db="EMBL/GenBank/DDBJ databases">
        <authorList>
            <person name="Chiriac C."/>
            <person name="Salcher M."/>
            <person name="Ghai R."/>
            <person name="Kavagutti S V."/>
        </authorList>
    </citation>
    <scope>NUCLEOTIDE SEQUENCE</scope>
</reference>
<accession>A0A6J5M011</accession>
<name>A0A6J5M011_9CAUD</name>
<protein>
    <submittedName>
        <fullName evidence="1">Uncharacterized protein</fullName>
    </submittedName>
</protein>
<evidence type="ECO:0000313" key="1">
    <source>
        <dbReference type="EMBL" id="CAB4138456.1"/>
    </source>
</evidence>
<gene>
    <name evidence="1" type="ORF">UFOVP331_51</name>
</gene>
<sequence length="238" mass="26706">MKHLVTLIILIFSYGFCIAQTGVKTEQYQAAFEKKQAIDALPEYTDTIKIPVQLLKIGINEELYEMYPELKDKRVGLGVTNIVLEYLEYTNRFVFTEDKLEIKERMISQFKASEKGFTENKMDGRGKVKLAKYFVYIEVYDFSVSEDEVVKISGQSKTTQTTRLGLQVKFVDAESGEVIVGSGLGEASTIKTASILDGVDNSDIKFNQSTIGITTKKALETASSRIVSRMIKKGVFKS</sequence>
<proteinExistence type="predicted"/>
<organism evidence="1">
    <name type="scientific">uncultured Caudovirales phage</name>
    <dbReference type="NCBI Taxonomy" id="2100421"/>
    <lineage>
        <taxon>Viruses</taxon>
        <taxon>Duplodnaviria</taxon>
        <taxon>Heunggongvirae</taxon>
        <taxon>Uroviricota</taxon>
        <taxon>Caudoviricetes</taxon>
        <taxon>Peduoviridae</taxon>
        <taxon>Maltschvirus</taxon>
        <taxon>Maltschvirus maltsch</taxon>
    </lineage>
</organism>
<dbReference type="EMBL" id="LR796345">
    <property type="protein sequence ID" value="CAB4138456.1"/>
    <property type="molecule type" value="Genomic_DNA"/>
</dbReference>